<keyword evidence="1" id="KW-0812">Transmembrane</keyword>
<feature type="transmembrane region" description="Helical" evidence="1">
    <location>
        <begin position="36"/>
        <end position="60"/>
    </location>
</feature>
<comment type="caution">
    <text evidence="2">The sequence shown here is derived from an EMBL/GenBank/DDBJ whole genome shotgun (WGS) entry which is preliminary data.</text>
</comment>
<dbReference type="Proteomes" id="UP000437131">
    <property type="component" value="Unassembled WGS sequence"/>
</dbReference>
<accession>A0A844GUD0</accession>
<gene>
    <name evidence="2" type="ORF">GGC33_05720</name>
</gene>
<keyword evidence="1" id="KW-0472">Membrane</keyword>
<dbReference type="RefSeq" id="WP_155083310.1">
    <property type="nucleotide sequence ID" value="NZ_WMIA01000005.1"/>
</dbReference>
<organism evidence="2 3">
    <name type="scientific">Cyanobacterium aponinum 0216</name>
    <dbReference type="NCBI Taxonomy" id="2676140"/>
    <lineage>
        <taxon>Bacteria</taxon>
        <taxon>Bacillati</taxon>
        <taxon>Cyanobacteriota</taxon>
        <taxon>Cyanophyceae</taxon>
        <taxon>Oscillatoriophycideae</taxon>
        <taxon>Chroococcales</taxon>
        <taxon>Geminocystaceae</taxon>
        <taxon>Cyanobacterium</taxon>
    </lineage>
</organism>
<reference evidence="2 3" key="1">
    <citation type="submission" date="2019-11" db="EMBL/GenBank/DDBJ databases">
        <title>Isolation of a new High Light Tolerant Cyanobacteria.</title>
        <authorList>
            <person name="Dobson Z."/>
            <person name="Vaughn N."/>
            <person name="Vaughn M."/>
            <person name="Fromme P."/>
            <person name="Mazor Y."/>
        </authorList>
    </citation>
    <scope>NUCLEOTIDE SEQUENCE [LARGE SCALE GENOMIC DNA]</scope>
    <source>
        <strain evidence="2 3">0216</strain>
    </source>
</reference>
<protein>
    <submittedName>
        <fullName evidence="2">Uncharacterized protein</fullName>
    </submittedName>
</protein>
<keyword evidence="1" id="KW-1133">Transmembrane helix</keyword>
<evidence type="ECO:0000313" key="2">
    <source>
        <dbReference type="EMBL" id="MTF38418.1"/>
    </source>
</evidence>
<proteinExistence type="predicted"/>
<evidence type="ECO:0000256" key="1">
    <source>
        <dbReference type="SAM" id="Phobius"/>
    </source>
</evidence>
<feature type="transmembrane region" description="Helical" evidence="1">
    <location>
        <begin position="80"/>
        <end position="101"/>
    </location>
</feature>
<dbReference type="AlphaFoldDB" id="A0A844GUD0"/>
<name>A0A844GUD0_9CHRO</name>
<evidence type="ECO:0000313" key="3">
    <source>
        <dbReference type="Proteomes" id="UP000437131"/>
    </source>
</evidence>
<dbReference type="EMBL" id="WMIA01000005">
    <property type="protein sequence ID" value="MTF38418.1"/>
    <property type="molecule type" value="Genomic_DNA"/>
</dbReference>
<sequence>MKQKKDHSPLDIILDAIFDLFKAAFGKKKENKPSQYFLYGFLFLIIALAINYFFSIFLGIFTVQENLNSSLNNILSLLKIIIWIINAILIGSGLMCFYRGLTKK</sequence>